<evidence type="ECO:0000256" key="1">
    <source>
        <dbReference type="SAM" id="SignalP"/>
    </source>
</evidence>
<sequence length="737" mass="80796">MPAPHSSRRNFIKTTGCLTIGFVLLSSSELWADAPAKQDLPGSLQDNPRINAWLELLPNGRARVLTGKIEIGQGIRTAVAQVAAEELNMAVEDVEVVLAETGRTPDERYTAGSASIEQSAMAVRYAAAAARQKLLALAAPVLRMKPGQLRLEQGIIKATDGRQVSVAQLLEGRQLTDEVRQPAPLKPKRDYQHVGRSVPRQDIEHMVRADAYYVQDLRFPGMVHARVLRPPTYEATLLQFDTKALQQAIPGVLKTVIDGSFVGILAEQEYQALRAQDYGRLHAQWSVGRVLPADTPLPELLRGLPGTTKEVASKGDFTKAPATGSLLTHQSSYFKPYLMHGSIGPSCAVALFEPSAQMLHVWTHSQGVYPLRESLAKLLGLSSDNVHVKGVPGSGCYGHNGADDVAADAALLARAVPGRHVRLQWSRDDEHAWEPYGSAMFFDLQARVNPKTGRITHWQHELWSDTHSTRPAGSPEKLLAAQYLAQPQRPKVEDDFSGGIYRNSEPYYQIPALRVQAHAVQGPLRVSALRGLGAFGNIFALESFMEELAVQSRQDPYEFRLRHLTDERAKAVIRKVRELVKDQKLAENEGLGLAFARYKNTAAYCAVVAKVSVDPASGFVRVPRIWAAIDAGEVINPDGLKNQTEGGLTQAASWTLNEEVLFNAQGITTRQWEQYPIFRFDEVPLVEVAVLDRPTEPPLGAGEAAQGPTAAALANAVFHACGKRIRHLPIRPEKLLG</sequence>
<dbReference type="Gene3D" id="3.90.1170.50">
    <property type="entry name" value="Aldehyde oxidase/xanthine dehydrogenase, a/b hammerhead"/>
    <property type="match status" value="1"/>
</dbReference>
<dbReference type="PIRSF" id="PIRSF036389">
    <property type="entry name" value="IOR_B"/>
    <property type="match status" value="1"/>
</dbReference>
<dbReference type="EMBL" id="CP060202">
    <property type="protein sequence ID" value="QNH63806.1"/>
    <property type="molecule type" value="Genomic_DNA"/>
</dbReference>
<dbReference type="PROSITE" id="PS51318">
    <property type="entry name" value="TAT"/>
    <property type="match status" value="1"/>
</dbReference>
<keyword evidence="4" id="KW-1185">Reference proteome</keyword>
<dbReference type="PANTHER" id="PTHR47495:SF1">
    <property type="entry name" value="BLL3820 PROTEIN"/>
    <property type="match status" value="1"/>
</dbReference>
<dbReference type="InterPro" id="IPR037165">
    <property type="entry name" value="AldOxase/xan_DH_Mopterin-bd_sf"/>
</dbReference>
<dbReference type="Pfam" id="PF20256">
    <property type="entry name" value="MoCoBD_2"/>
    <property type="match status" value="2"/>
</dbReference>
<dbReference type="Gene3D" id="3.30.365.10">
    <property type="entry name" value="Aldehyde oxidase/xanthine dehydrogenase, molybdopterin binding domain"/>
    <property type="match status" value="4"/>
</dbReference>
<dbReference type="SUPFAM" id="SSF56003">
    <property type="entry name" value="Molybdenum cofactor-binding domain"/>
    <property type="match status" value="2"/>
</dbReference>
<proteinExistence type="predicted"/>
<dbReference type="AlphaFoldDB" id="A0A7G7WBR3"/>
<dbReference type="InterPro" id="IPR006311">
    <property type="entry name" value="TAT_signal"/>
</dbReference>
<dbReference type="RefSeq" id="WP_185889682.1">
    <property type="nucleotide sequence ID" value="NZ_CP060202.1"/>
</dbReference>
<dbReference type="SMART" id="SM01008">
    <property type="entry name" value="Ald_Xan_dh_C"/>
    <property type="match status" value="1"/>
</dbReference>
<protein>
    <submittedName>
        <fullName evidence="3">Xanthine dehydrogenase family protein molybdopterin-binding subunit</fullName>
    </submittedName>
</protein>
<evidence type="ECO:0000313" key="3">
    <source>
        <dbReference type="EMBL" id="QNH63806.1"/>
    </source>
</evidence>
<feature type="signal peptide" evidence="1">
    <location>
        <begin position="1"/>
        <end position="32"/>
    </location>
</feature>
<dbReference type="Pfam" id="PF02738">
    <property type="entry name" value="MoCoBD_1"/>
    <property type="match status" value="1"/>
</dbReference>
<dbReference type="InterPro" id="IPR052516">
    <property type="entry name" value="N-heterocyclic_Hydroxylase"/>
</dbReference>
<feature type="chain" id="PRO_5028921737" evidence="1">
    <location>
        <begin position="33"/>
        <end position="737"/>
    </location>
</feature>
<dbReference type="InterPro" id="IPR046867">
    <property type="entry name" value="AldOxase/xan_DH_MoCoBD2"/>
</dbReference>
<dbReference type="InterPro" id="IPR000674">
    <property type="entry name" value="Ald_Oxase/Xan_DH_a/b"/>
</dbReference>
<organism evidence="3 4">
    <name type="scientific">Hymenobacter sediminicola</name>
    <dbReference type="NCBI Taxonomy" id="2761579"/>
    <lineage>
        <taxon>Bacteria</taxon>
        <taxon>Pseudomonadati</taxon>
        <taxon>Bacteroidota</taxon>
        <taxon>Cytophagia</taxon>
        <taxon>Cytophagales</taxon>
        <taxon>Hymenobacteraceae</taxon>
        <taxon>Hymenobacter</taxon>
    </lineage>
</organism>
<dbReference type="KEGG" id="hsk:H4317_08430"/>
<dbReference type="InterPro" id="IPR008274">
    <property type="entry name" value="AldOxase/xan_DH_MoCoBD1"/>
</dbReference>
<accession>A0A7G7WBR3</accession>
<feature type="domain" description="Aldehyde oxidase/xanthine dehydrogenase a/b hammerhead" evidence="2">
    <location>
        <begin position="208"/>
        <end position="282"/>
    </location>
</feature>
<evidence type="ECO:0000259" key="2">
    <source>
        <dbReference type="SMART" id="SM01008"/>
    </source>
</evidence>
<gene>
    <name evidence="3" type="ORF">H4317_08430</name>
</gene>
<dbReference type="PANTHER" id="PTHR47495">
    <property type="entry name" value="ALDEHYDE DEHYDROGENASE"/>
    <property type="match status" value="1"/>
</dbReference>
<evidence type="ECO:0000313" key="4">
    <source>
        <dbReference type="Proteomes" id="UP000515489"/>
    </source>
</evidence>
<name>A0A7G7WBR3_9BACT</name>
<dbReference type="InterPro" id="IPR012368">
    <property type="entry name" value="OxRdtase_Mopterin-bd_su_IorB"/>
</dbReference>
<dbReference type="GO" id="GO:0016491">
    <property type="term" value="F:oxidoreductase activity"/>
    <property type="evidence" value="ECO:0007669"/>
    <property type="project" value="InterPro"/>
</dbReference>
<dbReference type="Proteomes" id="UP000515489">
    <property type="component" value="Chromosome"/>
</dbReference>
<reference evidence="3 4" key="1">
    <citation type="submission" date="2020-08" db="EMBL/GenBank/DDBJ databases">
        <title>Hymenobacter sp. S2-20-2 genome sequencing.</title>
        <authorList>
            <person name="Jin L."/>
        </authorList>
    </citation>
    <scope>NUCLEOTIDE SEQUENCE [LARGE SCALE GENOMIC DNA]</scope>
    <source>
        <strain evidence="3 4">S2-20-2</strain>
    </source>
</reference>
<keyword evidence="1" id="KW-0732">Signal</keyword>